<comment type="caution">
    <text evidence="5">The sequence shown here is derived from an EMBL/GenBank/DDBJ whole genome shotgun (WGS) entry which is preliminary data.</text>
</comment>
<keyword evidence="6" id="KW-1185">Reference proteome</keyword>
<evidence type="ECO:0000256" key="2">
    <source>
        <dbReference type="ARBA" id="ARBA00022490"/>
    </source>
</evidence>
<dbReference type="AlphaFoldDB" id="A0AAD9JBG7"/>
<dbReference type="InterPro" id="IPR011333">
    <property type="entry name" value="SKP1/BTB/POZ_sf"/>
</dbReference>
<dbReference type="GO" id="GO:0005737">
    <property type="term" value="C:cytoplasm"/>
    <property type="evidence" value="ECO:0007669"/>
    <property type="project" value="UniProtKB-SubCell"/>
</dbReference>
<evidence type="ECO:0000259" key="4">
    <source>
        <dbReference type="SMART" id="SM00225"/>
    </source>
</evidence>
<dbReference type="SMART" id="SM00225">
    <property type="entry name" value="BTB"/>
    <property type="match status" value="1"/>
</dbReference>
<evidence type="ECO:0000256" key="3">
    <source>
        <dbReference type="SAM" id="MobiDB-lite"/>
    </source>
</evidence>
<proteinExistence type="predicted"/>
<reference evidence="5" key="1">
    <citation type="journal article" date="2023" name="Mol. Biol. Evol.">
        <title>Third-Generation Sequencing Reveals the Adaptive Role of the Epigenome in Three Deep-Sea Polychaetes.</title>
        <authorList>
            <person name="Perez M."/>
            <person name="Aroh O."/>
            <person name="Sun Y."/>
            <person name="Lan Y."/>
            <person name="Juniper S.K."/>
            <person name="Young C.R."/>
            <person name="Angers B."/>
            <person name="Qian P.Y."/>
        </authorList>
    </citation>
    <scope>NUCLEOTIDE SEQUENCE</scope>
    <source>
        <strain evidence="5">P08H-3</strain>
    </source>
</reference>
<feature type="domain" description="BTB" evidence="4">
    <location>
        <begin position="144"/>
        <end position="242"/>
    </location>
</feature>
<dbReference type="SUPFAM" id="SSF54695">
    <property type="entry name" value="POZ domain"/>
    <property type="match status" value="1"/>
</dbReference>
<evidence type="ECO:0000313" key="5">
    <source>
        <dbReference type="EMBL" id="KAK2149717.1"/>
    </source>
</evidence>
<dbReference type="PANTHER" id="PTHR21637">
    <property type="entry name" value="BTB/POZ DOMAIN-CONTAINING PROTEIN 10-RELATED"/>
    <property type="match status" value="1"/>
</dbReference>
<dbReference type="Proteomes" id="UP001208570">
    <property type="component" value="Unassembled WGS sequence"/>
</dbReference>
<sequence>MAHRRRAEHRHYDSNSSDCDTEYSESEDRRKSCIKHSNSNLTTKSKSCLVTRQHSWSSRNSSNLHKWSQEDLCVTSCNQYKQSQECTGSCRNKCRANLSGPARNQMMPANGQFGSGSCNNCNGSCNSQNSASSRSSDRLTLIVDDTRFVVDPEQFRAHPNTMLGRMFSSSLDNSLLHPNDRGEYEVAEGISAMVFRAILDYYKTGCVRCPPSVSVPELREACDYLLIPFDSDTIKCKNLGGLLHELSNDGARDQFSVFLEELIVPRMVESAKHGDRECHIVVLADEDEDLVEWDDEYPPQMGEELTQVIYNTHMYRFFKYIENRDVAKQVLKERGLKKIRLGIEGYPTYKEKIKRRAGGRPEVIYNYIQRPFLHMSWEKEEAKSRHVDFQCVKSKSITNLLEAAAAENPNSGPIQQPEDGAVANVDANVMVPPQHIANEPYPTVQPPIDQIDNE</sequence>
<feature type="region of interest" description="Disordered" evidence="3">
    <location>
        <begin position="1"/>
        <end position="23"/>
    </location>
</feature>
<dbReference type="EMBL" id="JAODUP010000440">
    <property type="protein sequence ID" value="KAK2149717.1"/>
    <property type="molecule type" value="Genomic_DNA"/>
</dbReference>
<dbReference type="Gene3D" id="3.30.710.10">
    <property type="entry name" value="Potassium Channel Kv1.1, Chain A"/>
    <property type="match status" value="1"/>
</dbReference>
<dbReference type="InterPro" id="IPR000210">
    <property type="entry name" value="BTB/POZ_dom"/>
</dbReference>
<dbReference type="InterPro" id="IPR039886">
    <property type="entry name" value="BTBD10/KCTD20"/>
</dbReference>
<evidence type="ECO:0000313" key="6">
    <source>
        <dbReference type="Proteomes" id="UP001208570"/>
    </source>
</evidence>
<evidence type="ECO:0000256" key="1">
    <source>
        <dbReference type="ARBA" id="ARBA00004496"/>
    </source>
</evidence>
<comment type="subcellular location">
    <subcellularLocation>
        <location evidence="1">Cytoplasm</location>
    </subcellularLocation>
</comment>
<dbReference type="Pfam" id="PF16017">
    <property type="entry name" value="BTB_3"/>
    <property type="match status" value="1"/>
</dbReference>
<dbReference type="CDD" id="cd18318">
    <property type="entry name" value="BTB_POZ_KCTD20-like"/>
    <property type="match status" value="1"/>
</dbReference>
<dbReference type="GO" id="GO:0042327">
    <property type="term" value="P:positive regulation of phosphorylation"/>
    <property type="evidence" value="ECO:0007669"/>
    <property type="project" value="TreeGrafter"/>
</dbReference>
<dbReference type="PANTHER" id="PTHR21637:SF0">
    <property type="entry name" value="AT10158P"/>
    <property type="match status" value="1"/>
</dbReference>
<name>A0AAD9JBG7_9ANNE</name>
<keyword evidence="2" id="KW-0963">Cytoplasm</keyword>
<organism evidence="5 6">
    <name type="scientific">Paralvinella palmiformis</name>
    <dbReference type="NCBI Taxonomy" id="53620"/>
    <lineage>
        <taxon>Eukaryota</taxon>
        <taxon>Metazoa</taxon>
        <taxon>Spiralia</taxon>
        <taxon>Lophotrochozoa</taxon>
        <taxon>Annelida</taxon>
        <taxon>Polychaeta</taxon>
        <taxon>Sedentaria</taxon>
        <taxon>Canalipalpata</taxon>
        <taxon>Terebellida</taxon>
        <taxon>Terebelliformia</taxon>
        <taxon>Alvinellidae</taxon>
        <taxon>Paralvinella</taxon>
    </lineage>
</organism>
<accession>A0AAD9JBG7</accession>
<gene>
    <name evidence="5" type="ORF">LSH36_440g01006</name>
</gene>
<dbReference type="InterPro" id="IPR039885">
    <property type="entry name" value="BTBD10/KCTD20_BTB/POZ"/>
</dbReference>
<protein>
    <recommendedName>
        <fullName evidence="4">BTB domain-containing protein</fullName>
    </recommendedName>
</protein>